<dbReference type="GO" id="GO:0086010">
    <property type="term" value="P:membrane depolarization during action potential"/>
    <property type="evidence" value="ECO:0007669"/>
    <property type="project" value="TreeGrafter"/>
</dbReference>
<dbReference type="GO" id="GO:0001518">
    <property type="term" value="C:voltage-gated sodium channel complex"/>
    <property type="evidence" value="ECO:0007669"/>
    <property type="project" value="TreeGrafter"/>
</dbReference>
<feature type="region of interest" description="Disordered" evidence="5">
    <location>
        <begin position="318"/>
        <end position="341"/>
    </location>
</feature>
<dbReference type="AlphaFoldDB" id="A0AAV4P5G3"/>
<feature type="transmembrane region" description="Helical" evidence="6">
    <location>
        <begin position="20"/>
        <end position="41"/>
    </location>
</feature>
<organism evidence="8 9">
    <name type="scientific">Caerostris extrusa</name>
    <name type="common">Bark spider</name>
    <name type="synonym">Caerostris bankana</name>
    <dbReference type="NCBI Taxonomy" id="172846"/>
    <lineage>
        <taxon>Eukaryota</taxon>
        <taxon>Metazoa</taxon>
        <taxon>Ecdysozoa</taxon>
        <taxon>Arthropoda</taxon>
        <taxon>Chelicerata</taxon>
        <taxon>Arachnida</taxon>
        <taxon>Araneae</taxon>
        <taxon>Araneomorphae</taxon>
        <taxon>Entelegynae</taxon>
        <taxon>Araneoidea</taxon>
        <taxon>Araneidae</taxon>
        <taxon>Caerostris</taxon>
    </lineage>
</organism>
<evidence type="ECO:0000256" key="4">
    <source>
        <dbReference type="ARBA" id="ARBA00023136"/>
    </source>
</evidence>
<accession>A0AAV4P5G3</accession>
<dbReference type="GO" id="GO:0005248">
    <property type="term" value="F:voltage-gated sodium channel activity"/>
    <property type="evidence" value="ECO:0007669"/>
    <property type="project" value="TreeGrafter"/>
</dbReference>
<comment type="subcellular location">
    <subcellularLocation>
        <location evidence="1">Membrane</location>
        <topology evidence="1">Multi-pass membrane protein</topology>
    </subcellularLocation>
</comment>
<gene>
    <name evidence="8" type="primary">CACNA1I</name>
    <name evidence="8" type="ORF">CEXT_314121</name>
</gene>
<dbReference type="Gene3D" id="1.10.287.70">
    <property type="match status" value="1"/>
</dbReference>
<dbReference type="InterPro" id="IPR043203">
    <property type="entry name" value="VGCC_Ca_Na"/>
</dbReference>
<feature type="transmembrane region" description="Helical" evidence="6">
    <location>
        <begin position="207"/>
        <end position="228"/>
    </location>
</feature>
<dbReference type="EMBL" id="BPLR01004000">
    <property type="protein sequence ID" value="GIX91169.1"/>
    <property type="molecule type" value="Genomic_DNA"/>
</dbReference>
<evidence type="ECO:0000313" key="8">
    <source>
        <dbReference type="EMBL" id="GIX91169.1"/>
    </source>
</evidence>
<dbReference type="InterPro" id="IPR027359">
    <property type="entry name" value="Volt_channel_dom_sf"/>
</dbReference>
<evidence type="ECO:0000259" key="7">
    <source>
        <dbReference type="Pfam" id="PF00520"/>
    </source>
</evidence>
<dbReference type="GO" id="GO:0070509">
    <property type="term" value="P:calcium ion import"/>
    <property type="evidence" value="ECO:0007669"/>
    <property type="project" value="TreeGrafter"/>
</dbReference>
<dbReference type="InterPro" id="IPR005821">
    <property type="entry name" value="Ion_trans_dom"/>
</dbReference>
<evidence type="ECO:0000256" key="1">
    <source>
        <dbReference type="ARBA" id="ARBA00004141"/>
    </source>
</evidence>
<comment type="caution">
    <text evidence="8">The sequence shown here is derived from an EMBL/GenBank/DDBJ whole genome shotgun (WGS) entry which is preliminary data.</text>
</comment>
<name>A0AAV4P5G3_CAEEX</name>
<feature type="region of interest" description="Disordered" evidence="5">
    <location>
        <begin position="125"/>
        <end position="173"/>
    </location>
</feature>
<evidence type="ECO:0000256" key="2">
    <source>
        <dbReference type="ARBA" id="ARBA00022692"/>
    </source>
</evidence>
<keyword evidence="4 6" id="KW-0472">Membrane</keyword>
<feature type="compositionally biased region" description="Polar residues" evidence="5">
    <location>
        <begin position="154"/>
        <end position="164"/>
    </location>
</feature>
<dbReference type="SUPFAM" id="SSF81324">
    <property type="entry name" value="Voltage-gated potassium channels"/>
    <property type="match status" value="1"/>
</dbReference>
<evidence type="ECO:0000256" key="6">
    <source>
        <dbReference type="SAM" id="Phobius"/>
    </source>
</evidence>
<dbReference type="GO" id="GO:0043005">
    <property type="term" value="C:neuron projection"/>
    <property type="evidence" value="ECO:0007669"/>
    <property type="project" value="TreeGrafter"/>
</dbReference>
<dbReference type="Proteomes" id="UP001054945">
    <property type="component" value="Unassembled WGS sequence"/>
</dbReference>
<evidence type="ECO:0000313" key="9">
    <source>
        <dbReference type="Proteomes" id="UP001054945"/>
    </source>
</evidence>
<proteinExistence type="predicted"/>
<dbReference type="Pfam" id="PF00520">
    <property type="entry name" value="Ion_trans"/>
    <property type="match status" value="1"/>
</dbReference>
<feature type="domain" description="Ion transport" evidence="7">
    <location>
        <begin position="1"/>
        <end position="114"/>
    </location>
</feature>
<reference evidence="8 9" key="1">
    <citation type="submission" date="2021-06" db="EMBL/GenBank/DDBJ databases">
        <title>Caerostris extrusa draft genome.</title>
        <authorList>
            <person name="Kono N."/>
            <person name="Arakawa K."/>
        </authorList>
    </citation>
    <scope>NUCLEOTIDE SEQUENCE [LARGE SCALE GENOMIC DNA]</scope>
</reference>
<dbReference type="PANTHER" id="PTHR10037">
    <property type="entry name" value="VOLTAGE-GATED CATION CHANNEL CALCIUM AND SODIUM"/>
    <property type="match status" value="1"/>
</dbReference>
<evidence type="ECO:0000256" key="5">
    <source>
        <dbReference type="SAM" id="MobiDB-lite"/>
    </source>
</evidence>
<dbReference type="GO" id="GO:0008332">
    <property type="term" value="F:low voltage-gated calcium channel activity"/>
    <property type="evidence" value="ECO:0007669"/>
    <property type="project" value="TreeGrafter"/>
</dbReference>
<evidence type="ECO:0000256" key="3">
    <source>
        <dbReference type="ARBA" id="ARBA00022989"/>
    </source>
</evidence>
<keyword evidence="3 6" id="KW-1133">Transmembrane helix</keyword>
<sequence length="369" mass="41807">MAMEFYMMPQRLESALRAFNYFFTAVFILEAAMKMVALGFLKYLKNRWNQLDVVIVGLSIAGIVLEKMESDLIPINPTIIRVFRVLRIARVLKLLKMAKGIRALLDTVMQALPPRWAIWDCSSSCSSSSSPPWESNCSGGSSARRTSPARVWGSTRTSRTSGWPSSHLPRCDGRQLERNHEGHASRDVRPVGGVRAQLLPLPLVAPLYFVVFVLAAQFVLVNVVVAVLMKHLEESHRAADDELEMERELLAEEQEWRREQEQAASARPHKTLIKMASLPPNFVFPFDGTDDPSVRRQSLGQRLSLDCGRPDVNIRQASPTTRARCPWPTSAPPLPRGPGRLFLRDEQNSDFYFVYRKTEESFPKKDSFH</sequence>
<dbReference type="Gene3D" id="1.20.120.350">
    <property type="entry name" value="Voltage-gated potassium channels. Chain C"/>
    <property type="match status" value="1"/>
</dbReference>
<dbReference type="PRINTS" id="PR00169">
    <property type="entry name" value="KCHANNEL"/>
</dbReference>
<dbReference type="PANTHER" id="PTHR10037:SF230">
    <property type="entry name" value="CA[2+]-CHANNEL PROTEIN ALPHA[[1]] SUBUNIT T, ISOFORM F"/>
    <property type="match status" value="1"/>
</dbReference>
<keyword evidence="9" id="KW-1185">Reference proteome</keyword>
<feature type="compositionally biased region" description="Polar residues" evidence="5">
    <location>
        <begin position="131"/>
        <end position="145"/>
    </location>
</feature>
<protein>
    <submittedName>
        <fullName evidence="8">Voltage-dependent T-type calcium channel subunit alpha-1I</fullName>
    </submittedName>
</protein>
<keyword evidence="2 6" id="KW-0812">Transmembrane</keyword>